<dbReference type="SUPFAM" id="SSF46785">
    <property type="entry name" value="Winged helix' DNA-binding domain"/>
    <property type="match status" value="1"/>
</dbReference>
<evidence type="ECO:0000259" key="5">
    <source>
        <dbReference type="PROSITE" id="PS51063"/>
    </source>
</evidence>
<comment type="caution">
    <text evidence="6">The sequence shown here is derived from an EMBL/GenBank/DDBJ whole genome shotgun (WGS) entry which is preliminary data.</text>
</comment>
<dbReference type="PROSITE" id="PS50042">
    <property type="entry name" value="CNMP_BINDING_3"/>
    <property type="match status" value="1"/>
</dbReference>
<sequence>MERTMAYYGDNYANLPPEIRCHFENINMARTFHKNQMVYTQGEAADCFYYLKQGQVRIFFSSPDGMEKTLTVIGPGAILGEAAFFDGMPRVSSAKALQSSLLVAVTRPRLLNKFRQEPDLALQLLNLQARSIRMLSSQVTSIMFLQADCRIARLLLQAQSSAPGKEPTVNMTHEEIGNIVGVSRVTVSKILNAFTRRGLVKTAYRSILLKDPGALAKIAEFDAQA</sequence>
<dbReference type="InterPro" id="IPR018490">
    <property type="entry name" value="cNMP-bd_dom_sf"/>
</dbReference>
<evidence type="ECO:0000313" key="6">
    <source>
        <dbReference type="EMBL" id="HIQ80817.1"/>
    </source>
</evidence>
<dbReference type="GO" id="GO:0003677">
    <property type="term" value="F:DNA binding"/>
    <property type="evidence" value="ECO:0007669"/>
    <property type="project" value="UniProtKB-KW"/>
</dbReference>
<dbReference type="Gene3D" id="2.60.120.10">
    <property type="entry name" value="Jelly Rolls"/>
    <property type="match status" value="1"/>
</dbReference>
<dbReference type="InterPro" id="IPR014710">
    <property type="entry name" value="RmlC-like_jellyroll"/>
</dbReference>
<dbReference type="GO" id="GO:0005829">
    <property type="term" value="C:cytosol"/>
    <property type="evidence" value="ECO:0007669"/>
    <property type="project" value="TreeGrafter"/>
</dbReference>
<name>A0A9D0ZHR5_9FIRM</name>
<dbReference type="PANTHER" id="PTHR24567:SF74">
    <property type="entry name" value="HTH-TYPE TRANSCRIPTIONAL REGULATOR ARCR"/>
    <property type="match status" value="1"/>
</dbReference>
<evidence type="ECO:0000256" key="2">
    <source>
        <dbReference type="ARBA" id="ARBA00023125"/>
    </source>
</evidence>
<dbReference type="CDD" id="cd00038">
    <property type="entry name" value="CAP_ED"/>
    <property type="match status" value="1"/>
</dbReference>
<evidence type="ECO:0000259" key="4">
    <source>
        <dbReference type="PROSITE" id="PS50042"/>
    </source>
</evidence>
<keyword evidence="1" id="KW-0805">Transcription regulation</keyword>
<keyword evidence="2" id="KW-0238">DNA-binding</keyword>
<dbReference type="PROSITE" id="PS51063">
    <property type="entry name" value="HTH_CRP_2"/>
    <property type="match status" value="1"/>
</dbReference>
<feature type="domain" description="Cyclic nucleotide-binding" evidence="4">
    <location>
        <begin position="11"/>
        <end position="110"/>
    </location>
</feature>
<dbReference type="Pfam" id="PF13545">
    <property type="entry name" value="HTH_Crp_2"/>
    <property type="match status" value="1"/>
</dbReference>
<feature type="domain" description="HTH crp-type" evidence="5">
    <location>
        <begin position="145"/>
        <end position="213"/>
    </location>
</feature>
<dbReference type="AlphaFoldDB" id="A0A9D0ZHR5"/>
<reference evidence="6" key="1">
    <citation type="submission" date="2020-10" db="EMBL/GenBank/DDBJ databases">
        <authorList>
            <person name="Gilroy R."/>
        </authorList>
    </citation>
    <scope>NUCLEOTIDE SEQUENCE</scope>
    <source>
        <strain evidence="6">ChiSjej1B19-3389</strain>
    </source>
</reference>
<protein>
    <submittedName>
        <fullName evidence="6">Crp/Fnr family transcriptional regulator</fullName>
    </submittedName>
</protein>
<proteinExistence type="predicted"/>
<organism evidence="6 7">
    <name type="scientific">Candidatus Scatavimonas merdigallinarum</name>
    <dbReference type="NCBI Taxonomy" id="2840914"/>
    <lineage>
        <taxon>Bacteria</taxon>
        <taxon>Bacillati</taxon>
        <taxon>Bacillota</taxon>
        <taxon>Clostridia</taxon>
        <taxon>Eubacteriales</taxon>
        <taxon>Oscillospiraceae</taxon>
        <taxon>Oscillospiraceae incertae sedis</taxon>
        <taxon>Candidatus Scatavimonas</taxon>
    </lineage>
</organism>
<evidence type="ECO:0000256" key="3">
    <source>
        <dbReference type="ARBA" id="ARBA00023163"/>
    </source>
</evidence>
<reference evidence="6" key="2">
    <citation type="journal article" date="2021" name="PeerJ">
        <title>Extensive microbial diversity within the chicken gut microbiome revealed by metagenomics and culture.</title>
        <authorList>
            <person name="Gilroy R."/>
            <person name="Ravi A."/>
            <person name="Getino M."/>
            <person name="Pursley I."/>
            <person name="Horton D.L."/>
            <person name="Alikhan N.F."/>
            <person name="Baker D."/>
            <person name="Gharbi K."/>
            <person name="Hall N."/>
            <person name="Watson M."/>
            <person name="Adriaenssens E.M."/>
            <person name="Foster-Nyarko E."/>
            <person name="Jarju S."/>
            <person name="Secka A."/>
            <person name="Antonio M."/>
            <person name="Oren A."/>
            <person name="Chaudhuri R.R."/>
            <person name="La Ragione R."/>
            <person name="Hildebrand F."/>
            <person name="Pallen M.J."/>
        </authorList>
    </citation>
    <scope>NUCLEOTIDE SEQUENCE</scope>
    <source>
        <strain evidence="6">ChiSjej1B19-3389</strain>
    </source>
</reference>
<dbReference type="InterPro" id="IPR012318">
    <property type="entry name" value="HTH_CRP"/>
</dbReference>
<dbReference type="CDD" id="cd00092">
    <property type="entry name" value="HTH_CRP"/>
    <property type="match status" value="1"/>
</dbReference>
<dbReference type="PANTHER" id="PTHR24567">
    <property type="entry name" value="CRP FAMILY TRANSCRIPTIONAL REGULATORY PROTEIN"/>
    <property type="match status" value="1"/>
</dbReference>
<gene>
    <name evidence="6" type="ORF">IAD32_05980</name>
</gene>
<dbReference type="InterPro" id="IPR050397">
    <property type="entry name" value="Env_Response_Regulators"/>
</dbReference>
<dbReference type="PRINTS" id="PR00034">
    <property type="entry name" value="HTHCRP"/>
</dbReference>
<dbReference type="SUPFAM" id="SSF51206">
    <property type="entry name" value="cAMP-binding domain-like"/>
    <property type="match status" value="1"/>
</dbReference>
<dbReference type="EMBL" id="DVFW01000028">
    <property type="protein sequence ID" value="HIQ80817.1"/>
    <property type="molecule type" value="Genomic_DNA"/>
</dbReference>
<dbReference type="SMART" id="SM00100">
    <property type="entry name" value="cNMP"/>
    <property type="match status" value="1"/>
</dbReference>
<dbReference type="Pfam" id="PF00027">
    <property type="entry name" value="cNMP_binding"/>
    <property type="match status" value="1"/>
</dbReference>
<dbReference type="GO" id="GO:0003700">
    <property type="term" value="F:DNA-binding transcription factor activity"/>
    <property type="evidence" value="ECO:0007669"/>
    <property type="project" value="TreeGrafter"/>
</dbReference>
<accession>A0A9D0ZHR5</accession>
<dbReference type="SMART" id="SM00419">
    <property type="entry name" value="HTH_CRP"/>
    <property type="match status" value="1"/>
</dbReference>
<keyword evidence="3" id="KW-0804">Transcription</keyword>
<evidence type="ECO:0000313" key="7">
    <source>
        <dbReference type="Proteomes" id="UP000886787"/>
    </source>
</evidence>
<evidence type="ECO:0000256" key="1">
    <source>
        <dbReference type="ARBA" id="ARBA00023015"/>
    </source>
</evidence>
<dbReference type="Proteomes" id="UP000886787">
    <property type="component" value="Unassembled WGS sequence"/>
</dbReference>
<dbReference type="InterPro" id="IPR000595">
    <property type="entry name" value="cNMP-bd_dom"/>
</dbReference>
<dbReference type="InterPro" id="IPR036390">
    <property type="entry name" value="WH_DNA-bd_sf"/>
</dbReference>